<comment type="caution">
    <text evidence="1">The sequence shown here is derived from an EMBL/GenBank/DDBJ whole genome shotgun (WGS) entry which is preliminary data.</text>
</comment>
<protein>
    <submittedName>
        <fullName evidence="1">Uncharacterized protein</fullName>
    </submittedName>
</protein>
<evidence type="ECO:0000313" key="1">
    <source>
        <dbReference type="EMBL" id="ETE71497.1"/>
    </source>
</evidence>
<keyword evidence="2" id="KW-1185">Reference proteome</keyword>
<proteinExistence type="predicted"/>
<name>V8PC95_OPHHA</name>
<gene>
    <name evidence="1" type="ORF">L345_02681</name>
</gene>
<sequence length="35" mass="4123">MTTYDVDWELWYGHIACGKEDLVARTDMYLDPEGQ</sequence>
<reference evidence="1 2" key="1">
    <citation type="journal article" date="2013" name="Proc. Natl. Acad. Sci. U.S.A.">
        <title>The king cobra genome reveals dynamic gene evolution and adaptation in the snake venom system.</title>
        <authorList>
            <person name="Vonk F.J."/>
            <person name="Casewell N.R."/>
            <person name="Henkel C.V."/>
            <person name="Heimberg A.M."/>
            <person name="Jansen H.J."/>
            <person name="McCleary R.J."/>
            <person name="Kerkkamp H.M."/>
            <person name="Vos R.A."/>
            <person name="Guerreiro I."/>
            <person name="Calvete J.J."/>
            <person name="Wuster W."/>
            <person name="Woods A.E."/>
            <person name="Logan J.M."/>
            <person name="Harrison R.A."/>
            <person name="Castoe T.A."/>
            <person name="de Koning A.P."/>
            <person name="Pollock D.D."/>
            <person name="Yandell M."/>
            <person name="Calderon D."/>
            <person name="Renjifo C."/>
            <person name="Currier R.B."/>
            <person name="Salgado D."/>
            <person name="Pla D."/>
            <person name="Sanz L."/>
            <person name="Hyder A.S."/>
            <person name="Ribeiro J.M."/>
            <person name="Arntzen J.W."/>
            <person name="van den Thillart G.E."/>
            <person name="Boetzer M."/>
            <person name="Pirovano W."/>
            <person name="Dirks R.P."/>
            <person name="Spaink H.P."/>
            <person name="Duboule D."/>
            <person name="McGlinn E."/>
            <person name="Kini R.M."/>
            <person name="Richardson M.K."/>
        </authorList>
    </citation>
    <scope>NUCLEOTIDE SEQUENCE</scope>
    <source>
        <tissue evidence="1">Blood</tissue>
    </source>
</reference>
<feature type="non-terminal residue" evidence="1">
    <location>
        <position position="1"/>
    </location>
</feature>
<dbReference type="EMBL" id="AZIM01000352">
    <property type="protein sequence ID" value="ETE71497.1"/>
    <property type="molecule type" value="Genomic_DNA"/>
</dbReference>
<accession>V8PC95</accession>
<dbReference type="AlphaFoldDB" id="V8PC95"/>
<organism evidence="1 2">
    <name type="scientific">Ophiophagus hannah</name>
    <name type="common">King cobra</name>
    <name type="synonym">Naja hannah</name>
    <dbReference type="NCBI Taxonomy" id="8665"/>
    <lineage>
        <taxon>Eukaryota</taxon>
        <taxon>Metazoa</taxon>
        <taxon>Chordata</taxon>
        <taxon>Craniata</taxon>
        <taxon>Vertebrata</taxon>
        <taxon>Euteleostomi</taxon>
        <taxon>Lepidosauria</taxon>
        <taxon>Squamata</taxon>
        <taxon>Bifurcata</taxon>
        <taxon>Unidentata</taxon>
        <taxon>Episquamata</taxon>
        <taxon>Toxicofera</taxon>
        <taxon>Serpentes</taxon>
        <taxon>Colubroidea</taxon>
        <taxon>Elapidae</taxon>
        <taxon>Elapinae</taxon>
        <taxon>Ophiophagus</taxon>
    </lineage>
</organism>
<dbReference type="Proteomes" id="UP000018936">
    <property type="component" value="Unassembled WGS sequence"/>
</dbReference>
<evidence type="ECO:0000313" key="2">
    <source>
        <dbReference type="Proteomes" id="UP000018936"/>
    </source>
</evidence>